<dbReference type="Proteomes" id="UP001055580">
    <property type="component" value="Chromosome"/>
</dbReference>
<accession>A0ABY4TXH9</accession>
<sequence>MPIGNLALSDDRREDRDEVHYRTRAIHADGRSLQLLVVNISPHGFMARCESPLADGDAVRVMLPGLNNRAAKVRWALGGRIGAQFDSPVPLAHYYELLAILMR</sequence>
<evidence type="ECO:0000313" key="2">
    <source>
        <dbReference type="EMBL" id="URW77129.1"/>
    </source>
</evidence>
<keyword evidence="3" id="KW-1185">Reference proteome</keyword>
<evidence type="ECO:0000313" key="3">
    <source>
        <dbReference type="Proteomes" id="UP001055580"/>
    </source>
</evidence>
<organism evidence="2 3">
    <name type="scientific">Sphingomonas donggukensis</name>
    <dbReference type="NCBI Taxonomy" id="2949093"/>
    <lineage>
        <taxon>Bacteria</taxon>
        <taxon>Pseudomonadati</taxon>
        <taxon>Pseudomonadota</taxon>
        <taxon>Alphaproteobacteria</taxon>
        <taxon>Sphingomonadales</taxon>
        <taxon>Sphingomonadaceae</taxon>
        <taxon>Sphingomonas</taxon>
    </lineage>
</organism>
<name>A0ABY4TXH9_9SPHN</name>
<reference evidence="2" key="1">
    <citation type="submission" date="2022-05" db="EMBL/GenBank/DDBJ databases">
        <title>Sphingomonas sp. strain RMG20 Genome sequencing and assembly.</title>
        <authorList>
            <person name="Kim I."/>
        </authorList>
    </citation>
    <scope>NUCLEOTIDE SEQUENCE</scope>
    <source>
        <strain evidence="2">RMG20</strain>
    </source>
</reference>
<feature type="domain" description="PilZ" evidence="1">
    <location>
        <begin position="11"/>
        <end position="93"/>
    </location>
</feature>
<evidence type="ECO:0000259" key="1">
    <source>
        <dbReference type="Pfam" id="PF07238"/>
    </source>
</evidence>
<dbReference type="SUPFAM" id="SSF141371">
    <property type="entry name" value="PilZ domain-like"/>
    <property type="match status" value="1"/>
</dbReference>
<proteinExistence type="predicted"/>
<dbReference type="Pfam" id="PF07238">
    <property type="entry name" value="PilZ"/>
    <property type="match status" value="1"/>
</dbReference>
<dbReference type="EMBL" id="CP098401">
    <property type="protein sequence ID" value="URW77129.1"/>
    <property type="molecule type" value="Genomic_DNA"/>
</dbReference>
<dbReference type="RefSeq" id="WP_250755050.1">
    <property type="nucleotide sequence ID" value="NZ_CP098401.1"/>
</dbReference>
<protein>
    <submittedName>
        <fullName evidence="2">PilZ domain-containing protein</fullName>
    </submittedName>
</protein>
<dbReference type="InterPro" id="IPR009875">
    <property type="entry name" value="PilZ_domain"/>
</dbReference>
<gene>
    <name evidence="2" type="ORF">M9980_03790</name>
</gene>